<keyword evidence="1" id="KW-0812">Transmembrane</keyword>
<sequence length="132" mass="15419">MLITEASYVHSHLHCPRYVVVGLLLLGLAVAWLLMVHVYLPLSARAVLVIGVTRELRCFYWHLATYEGVFRFSSEGWAVLPHGQCRQLACLYATPWLLVLTTQPDAQYLYIWRWGIPDYHFRLIYRHCCRQG</sequence>
<evidence type="ECO:0000313" key="2">
    <source>
        <dbReference type="EMBL" id="WBA09122.1"/>
    </source>
</evidence>
<keyword evidence="1" id="KW-0472">Membrane</keyword>
<dbReference type="Proteomes" id="UP001164748">
    <property type="component" value="Chromosome"/>
</dbReference>
<keyword evidence="1" id="KW-1133">Transmembrane helix</keyword>
<reference evidence="2" key="1">
    <citation type="submission" date="2022-09" db="EMBL/GenBank/DDBJ databases">
        <authorList>
            <person name="Li Z.-J."/>
        </authorList>
    </citation>
    <scope>NUCLEOTIDE SEQUENCE</scope>
    <source>
        <strain evidence="2">TGB11</strain>
    </source>
</reference>
<organism evidence="2 3">
    <name type="scientific">Salinivibrio kushneri</name>
    <dbReference type="NCBI Taxonomy" id="1908198"/>
    <lineage>
        <taxon>Bacteria</taxon>
        <taxon>Pseudomonadati</taxon>
        <taxon>Pseudomonadota</taxon>
        <taxon>Gammaproteobacteria</taxon>
        <taxon>Vibrionales</taxon>
        <taxon>Vibrionaceae</taxon>
        <taxon>Salinivibrio</taxon>
    </lineage>
</organism>
<gene>
    <name evidence="2" type="ORF">N8M53_02545</name>
</gene>
<dbReference type="EMBL" id="CP114588">
    <property type="protein sequence ID" value="WBA09122.1"/>
    <property type="molecule type" value="Genomic_DNA"/>
</dbReference>
<dbReference type="AlphaFoldDB" id="A0AA47LSD6"/>
<evidence type="ECO:0000313" key="3">
    <source>
        <dbReference type="Proteomes" id="UP001164748"/>
    </source>
</evidence>
<proteinExistence type="predicted"/>
<evidence type="ECO:0000256" key="1">
    <source>
        <dbReference type="SAM" id="Phobius"/>
    </source>
</evidence>
<name>A0AA47LSD6_9GAMM</name>
<dbReference type="RefSeq" id="WP_269579372.1">
    <property type="nucleotide sequence ID" value="NZ_CP114588.1"/>
</dbReference>
<protein>
    <submittedName>
        <fullName evidence="2">Uncharacterized protein</fullName>
    </submittedName>
</protein>
<feature type="transmembrane region" description="Helical" evidence="1">
    <location>
        <begin position="18"/>
        <end position="40"/>
    </location>
</feature>
<accession>A0AA47LSD6</accession>